<name>A0AAE0IT79_9PEZI</name>
<evidence type="ECO:0000256" key="9">
    <source>
        <dbReference type="SAM" id="MobiDB-lite"/>
    </source>
</evidence>
<keyword evidence="3 11" id="KW-0732">Signal</keyword>
<protein>
    <submittedName>
        <fullName evidence="13">Acid protease</fullName>
    </submittedName>
</protein>
<evidence type="ECO:0000256" key="8">
    <source>
        <dbReference type="RuleBase" id="RU000454"/>
    </source>
</evidence>
<evidence type="ECO:0000313" key="13">
    <source>
        <dbReference type="EMBL" id="KAK3330522.1"/>
    </source>
</evidence>
<comment type="caution">
    <text evidence="13">The sequence shown here is derived from an EMBL/GenBank/DDBJ whole genome shotgun (WGS) entry which is preliminary data.</text>
</comment>
<dbReference type="InterPro" id="IPR021109">
    <property type="entry name" value="Peptidase_aspartic_dom_sf"/>
</dbReference>
<keyword evidence="10" id="KW-0472">Membrane</keyword>
<evidence type="ECO:0000256" key="4">
    <source>
        <dbReference type="ARBA" id="ARBA00022750"/>
    </source>
</evidence>
<dbReference type="Proteomes" id="UP001283341">
    <property type="component" value="Unassembled WGS sequence"/>
</dbReference>
<evidence type="ECO:0000256" key="10">
    <source>
        <dbReference type="SAM" id="Phobius"/>
    </source>
</evidence>
<keyword evidence="7" id="KW-1015">Disulfide bond</keyword>
<keyword evidence="14" id="KW-1185">Reference proteome</keyword>
<dbReference type="GO" id="GO:0006508">
    <property type="term" value="P:proteolysis"/>
    <property type="evidence" value="ECO:0007669"/>
    <property type="project" value="UniProtKB-KW"/>
</dbReference>
<feature type="transmembrane region" description="Helical" evidence="10">
    <location>
        <begin position="494"/>
        <end position="513"/>
    </location>
</feature>
<feature type="domain" description="Peptidase A1" evidence="12">
    <location>
        <begin position="62"/>
        <end position="415"/>
    </location>
</feature>
<accession>A0AAE0IT79</accession>
<feature type="disulfide bond" evidence="7">
    <location>
        <begin position="319"/>
        <end position="369"/>
    </location>
</feature>
<gene>
    <name evidence="13" type="ORF">B0H66DRAFT_66087</name>
</gene>
<dbReference type="InterPro" id="IPR033876">
    <property type="entry name" value="SAP-like"/>
</dbReference>
<reference evidence="13" key="2">
    <citation type="submission" date="2023-06" db="EMBL/GenBank/DDBJ databases">
        <authorList>
            <consortium name="Lawrence Berkeley National Laboratory"/>
            <person name="Haridas S."/>
            <person name="Hensen N."/>
            <person name="Bonometti L."/>
            <person name="Westerberg I."/>
            <person name="Brannstrom I.O."/>
            <person name="Guillou S."/>
            <person name="Cros-Aarteil S."/>
            <person name="Calhoun S."/>
            <person name="Kuo A."/>
            <person name="Mondo S."/>
            <person name="Pangilinan J."/>
            <person name="Riley R."/>
            <person name="Labutti K."/>
            <person name="Andreopoulos B."/>
            <person name="Lipzen A."/>
            <person name="Chen C."/>
            <person name="Yanf M."/>
            <person name="Daum C."/>
            <person name="Ng V."/>
            <person name="Clum A."/>
            <person name="Steindorff A."/>
            <person name="Ohm R."/>
            <person name="Martin F."/>
            <person name="Silar P."/>
            <person name="Natvig D."/>
            <person name="Lalanne C."/>
            <person name="Gautier V."/>
            <person name="Ament-Velasquez S.L."/>
            <person name="Kruys A."/>
            <person name="Hutchinson M.I."/>
            <person name="Powell A.J."/>
            <person name="Barry K."/>
            <person name="Miller A.N."/>
            <person name="Grigoriev I.V."/>
            <person name="Debuchy R."/>
            <person name="Gladieux P."/>
            <person name="Thoren M.H."/>
            <person name="Johannesson H."/>
        </authorList>
    </citation>
    <scope>NUCLEOTIDE SEQUENCE</scope>
    <source>
        <strain evidence="13">CBS 118394</strain>
    </source>
</reference>
<dbReference type="Pfam" id="PF00026">
    <property type="entry name" value="Asp"/>
    <property type="match status" value="1"/>
</dbReference>
<comment type="similarity">
    <text evidence="1 8">Belongs to the peptidase A1 family.</text>
</comment>
<feature type="chain" id="PRO_5042130708" evidence="11">
    <location>
        <begin position="20"/>
        <end position="514"/>
    </location>
</feature>
<dbReference type="CDD" id="cd05474">
    <property type="entry name" value="SAP_like"/>
    <property type="match status" value="1"/>
</dbReference>
<evidence type="ECO:0000256" key="3">
    <source>
        <dbReference type="ARBA" id="ARBA00022729"/>
    </source>
</evidence>
<dbReference type="PANTHER" id="PTHR47966">
    <property type="entry name" value="BETA-SITE APP-CLEAVING ENZYME, ISOFORM A-RELATED"/>
    <property type="match status" value="1"/>
</dbReference>
<evidence type="ECO:0000256" key="2">
    <source>
        <dbReference type="ARBA" id="ARBA00022670"/>
    </source>
</evidence>
<evidence type="ECO:0000259" key="12">
    <source>
        <dbReference type="PROSITE" id="PS51767"/>
    </source>
</evidence>
<feature type="active site" evidence="6">
    <location>
        <position position="283"/>
    </location>
</feature>
<feature type="active site" evidence="6">
    <location>
        <position position="80"/>
    </location>
</feature>
<dbReference type="AlphaFoldDB" id="A0AAE0IT79"/>
<dbReference type="GO" id="GO:0004190">
    <property type="term" value="F:aspartic-type endopeptidase activity"/>
    <property type="evidence" value="ECO:0007669"/>
    <property type="project" value="UniProtKB-KW"/>
</dbReference>
<feature type="compositionally biased region" description="Low complexity" evidence="9">
    <location>
        <begin position="446"/>
        <end position="457"/>
    </location>
</feature>
<keyword evidence="5 8" id="KW-0378">Hydrolase</keyword>
<dbReference type="PANTHER" id="PTHR47966:SF65">
    <property type="entry name" value="ASPARTIC-TYPE ENDOPEPTIDASE"/>
    <property type="match status" value="1"/>
</dbReference>
<organism evidence="13 14">
    <name type="scientific">Apodospora peruviana</name>
    <dbReference type="NCBI Taxonomy" id="516989"/>
    <lineage>
        <taxon>Eukaryota</taxon>
        <taxon>Fungi</taxon>
        <taxon>Dikarya</taxon>
        <taxon>Ascomycota</taxon>
        <taxon>Pezizomycotina</taxon>
        <taxon>Sordariomycetes</taxon>
        <taxon>Sordariomycetidae</taxon>
        <taxon>Sordariales</taxon>
        <taxon>Lasiosphaeriaceae</taxon>
        <taxon>Apodospora</taxon>
    </lineage>
</organism>
<evidence type="ECO:0000256" key="6">
    <source>
        <dbReference type="PIRSR" id="PIRSR601461-1"/>
    </source>
</evidence>
<evidence type="ECO:0000256" key="7">
    <source>
        <dbReference type="PIRSR" id="PIRSR601461-2"/>
    </source>
</evidence>
<dbReference type="PROSITE" id="PS00141">
    <property type="entry name" value="ASP_PROTEASE"/>
    <property type="match status" value="1"/>
</dbReference>
<evidence type="ECO:0000256" key="5">
    <source>
        <dbReference type="ARBA" id="ARBA00022801"/>
    </source>
</evidence>
<dbReference type="SUPFAM" id="SSF50630">
    <property type="entry name" value="Acid proteases"/>
    <property type="match status" value="1"/>
</dbReference>
<dbReference type="EMBL" id="JAUEDM010000001">
    <property type="protein sequence ID" value="KAK3330522.1"/>
    <property type="molecule type" value="Genomic_DNA"/>
</dbReference>
<evidence type="ECO:0000256" key="11">
    <source>
        <dbReference type="SAM" id="SignalP"/>
    </source>
</evidence>
<keyword evidence="4 8" id="KW-0064">Aspartyl protease</keyword>
<dbReference type="InterPro" id="IPR001969">
    <property type="entry name" value="Aspartic_peptidase_AS"/>
</dbReference>
<dbReference type="PROSITE" id="PS51767">
    <property type="entry name" value="PEPTIDASE_A1"/>
    <property type="match status" value="1"/>
</dbReference>
<dbReference type="InterPro" id="IPR001461">
    <property type="entry name" value="Aspartic_peptidase_A1"/>
</dbReference>
<sequence length="514" mass="54207">MKLSYGAAALLALASGTSAQNVVQFDLNRGLPGVRLGSAHPKLSRRATLTSDLVNNITGGAYYVDVSVGTPGQTVSMVLDTGSSDAWVVGTRANLCIDRKLQEYYQQQCLATYNPARSSSYKMLYRNSFNIKYLDGGGAAGDFITDDFTIAGTTIKSLQMGYARQTSRGTGILGIGFNTSESAAVPYPNIIDQLRDQGKIGTKAYSVWLNDRRSQTGTILFGGIDKGKFIGPLKILPIIKADEAATPTAFDVAFYGMSVKYTNGSKSDIRTSLSNDKLAAVLDTGSTLSYLPEYMTSQIFTELGAVTESQVTGLTLIDCKYLTSEPDLVVSFDFGGTATITVPVWELVLDLLADYQYLMPADIPFDNVCVFGIQSTTGFEESQVVENATFALLGETFLRSAYAVYDLDSHQIGIAQANLNSTDVDIVELKAEDKGLPTLIGALAQQTTNPPRTTTPTDGGGGGGTQTVTVTATPDNAGRGGSARLPGGGGAGDLIAVMAITSIFALVGGALVAL</sequence>
<evidence type="ECO:0000256" key="1">
    <source>
        <dbReference type="ARBA" id="ARBA00007447"/>
    </source>
</evidence>
<keyword evidence="2 8" id="KW-0645">Protease</keyword>
<proteinExistence type="inferred from homology"/>
<feature type="signal peptide" evidence="11">
    <location>
        <begin position="1"/>
        <end position="19"/>
    </location>
</feature>
<reference evidence="13" key="1">
    <citation type="journal article" date="2023" name="Mol. Phylogenet. Evol.">
        <title>Genome-scale phylogeny and comparative genomics of the fungal order Sordariales.</title>
        <authorList>
            <person name="Hensen N."/>
            <person name="Bonometti L."/>
            <person name="Westerberg I."/>
            <person name="Brannstrom I.O."/>
            <person name="Guillou S."/>
            <person name="Cros-Aarteil S."/>
            <person name="Calhoun S."/>
            <person name="Haridas S."/>
            <person name="Kuo A."/>
            <person name="Mondo S."/>
            <person name="Pangilinan J."/>
            <person name="Riley R."/>
            <person name="LaButti K."/>
            <person name="Andreopoulos B."/>
            <person name="Lipzen A."/>
            <person name="Chen C."/>
            <person name="Yan M."/>
            <person name="Daum C."/>
            <person name="Ng V."/>
            <person name="Clum A."/>
            <person name="Steindorff A."/>
            <person name="Ohm R.A."/>
            <person name="Martin F."/>
            <person name="Silar P."/>
            <person name="Natvig D.O."/>
            <person name="Lalanne C."/>
            <person name="Gautier V."/>
            <person name="Ament-Velasquez S.L."/>
            <person name="Kruys A."/>
            <person name="Hutchinson M.I."/>
            <person name="Powell A.J."/>
            <person name="Barry K."/>
            <person name="Miller A.N."/>
            <person name="Grigoriev I.V."/>
            <person name="Debuchy R."/>
            <person name="Gladieux P."/>
            <person name="Hiltunen Thoren M."/>
            <person name="Johannesson H."/>
        </authorList>
    </citation>
    <scope>NUCLEOTIDE SEQUENCE</scope>
    <source>
        <strain evidence="13">CBS 118394</strain>
    </source>
</reference>
<keyword evidence="10" id="KW-1133">Transmembrane helix</keyword>
<dbReference type="PRINTS" id="PR00792">
    <property type="entry name" value="PEPSIN"/>
</dbReference>
<keyword evidence="10" id="KW-0812">Transmembrane</keyword>
<dbReference type="InterPro" id="IPR033121">
    <property type="entry name" value="PEPTIDASE_A1"/>
</dbReference>
<dbReference type="Gene3D" id="2.40.70.10">
    <property type="entry name" value="Acid Proteases"/>
    <property type="match status" value="2"/>
</dbReference>
<evidence type="ECO:0000313" key="14">
    <source>
        <dbReference type="Proteomes" id="UP001283341"/>
    </source>
</evidence>
<feature type="compositionally biased region" description="Low complexity" evidence="9">
    <location>
        <begin position="466"/>
        <end position="477"/>
    </location>
</feature>
<feature type="region of interest" description="Disordered" evidence="9">
    <location>
        <begin position="446"/>
        <end position="482"/>
    </location>
</feature>